<evidence type="ECO:0000259" key="8">
    <source>
        <dbReference type="PROSITE" id="PS50887"/>
    </source>
</evidence>
<organism evidence="9 10">
    <name type="scientific">Halopseudomonas aestusnigri</name>
    <dbReference type="NCBI Taxonomy" id="857252"/>
    <lineage>
        <taxon>Bacteria</taxon>
        <taxon>Pseudomonadati</taxon>
        <taxon>Pseudomonadota</taxon>
        <taxon>Gammaproteobacteria</taxon>
        <taxon>Pseudomonadales</taxon>
        <taxon>Pseudomonadaceae</taxon>
        <taxon>Halopseudomonas</taxon>
    </lineage>
</organism>
<gene>
    <name evidence="9" type="ORF">SAMN05216586_10740</name>
</gene>
<evidence type="ECO:0000256" key="3">
    <source>
        <dbReference type="ARBA" id="ARBA00022692"/>
    </source>
</evidence>
<dbReference type="PROSITE" id="PS50887">
    <property type="entry name" value="GGDEF"/>
    <property type="match status" value="1"/>
</dbReference>
<evidence type="ECO:0000313" key="10">
    <source>
        <dbReference type="Proteomes" id="UP000243518"/>
    </source>
</evidence>
<protein>
    <submittedName>
        <fullName evidence="9">Diguanylate cyclase (GGDEF) domain-containing protein</fullName>
    </submittedName>
</protein>
<evidence type="ECO:0000259" key="7">
    <source>
        <dbReference type="PROSITE" id="PS50883"/>
    </source>
</evidence>
<dbReference type="GO" id="GO:0000155">
    <property type="term" value="F:phosphorelay sensor kinase activity"/>
    <property type="evidence" value="ECO:0007669"/>
    <property type="project" value="InterPro"/>
</dbReference>
<feature type="transmembrane region" description="Helical" evidence="6">
    <location>
        <begin position="163"/>
        <end position="181"/>
    </location>
</feature>
<dbReference type="Pfam" id="PF00563">
    <property type="entry name" value="EAL"/>
    <property type="match status" value="1"/>
</dbReference>
<dbReference type="InterPro" id="IPR029787">
    <property type="entry name" value="Nucleotide_cyclase"/>
</dbReference>
<feature type="domain" description="GGDEF" evidence="8">
    <location>
        <begin position="229"/>
        <end position="361"/>
    </location>
</feature>
<dbReference type="PROSITE" id="PS50883">
    <property type="entry name" value="EAL"/>
    <property type="match status" value="1"/>
</dbReference>
<dbReference type="PANTHER" id="PTHR44757">
    <property type="entry name" value="DIGUANYLATE CYCLASE DGCP"/>
    <property type="match status" value="1"/>
</dbReference>
<dbReference type="InterPro" id="IPR011620">
    <property type="entry name" value="Sig_transdc_His_kinase_LytS_TM"/>
</dbReference>
<evidence type="ECO:0000256" key="1">
    <source>
        <dbReference type="ARBA" id="ARBA00004651"/>
    </source>
</evidence>
<proteinExistence type="predicted"/>
<feature type="transmembrane region" description="Helical" evidence="6">
    <location>
        <begin position="96"/>
        <end position="119"/>
    </location>
</feature>
<reference evidence="9 10" key="1">
    <citation type="submission" date="2016-10" db="EMBL/GenBank/DDBJ databases">
        <authorList>
            <person name="Varghese N."/>
            <person name="Submissions S."/>
        </authorList>
    </citation>
    <scope>NUCLEOTIDE SEQUENCE [LARGE SCALE GENOMIC DNA]</scope>
    <source>
        <strain evidence="9 10">CECT 8317</strain>
    </source>
</reference>
<dbReference type="Gene3D" id="3.30.70.270">
    <property type="match status" value="1"/>
</dbReference>
<dbReference type="GO" id="GO:0071555">
    <property type="term" value="P:cell wall organization"/>
    <property type="evidence" value="ECO:0007669"/>
    <property type="project" value="InterPro"/>
</dbReference>
<dbReference type="InterPro" id="IPR001633">
    <property type="entry name" value="EAL_dom"/>
</dbReference>
<dbReference type="Proteomes" id="UP000243518">
    <property type="component" value="Unassembled WGS sequence"/>
</dbReference>
<dbReference type="InterPro" id="IPR052155">
    <property type="entry name" value="Biofilm_reg_signaling"/>
</dbReference>
<dbReference type="Gene3D" id="3.20.20.450">
    <property type="entry name" value="EAL domain"/>
    <property type="match status" value="1"/>
</dbReference>
<dbReference type="SUPFAM" id="SSF141868">
    <property type="entry name" value="EAL domain-like"/>
    <property type="match status" value="1"/>
</dbReference>
<keyword evidence="10" id="KW-1185">Reference proteome</keyword>
<dbReference type="InterPro" id="IPR043128">
    <property type="entry name" value="Rev_trsase/Diguanyl_cyclase"/>
</dbReference>
<accession>A0AAQ1JQL0</accession>
<dbReference type="SMART" id="SM00052">
    <property type="entry name" value="EAL"/>
    <property type="match status" value="1"/>
</dbReference>
<sequence length="626" mass="69337">MLDFFLVVLFGLLTFAAIVLFYHHYLWKRLRSPRHEQWALGALMGLGSLFVMLSAVDVGDGVLLDARVLLMGFAALLAGWRGALAALMITLPARLLIGGAGAYIGCLTLLMAPLIGLAWRQFEARLSWGPSWRFLVFGALLQLSLGTIMLFPEPQRTLALRDAVLPLLVLNMIGALLAGWMELGINQSVVRAERWRRRALTDDLTGLGNRLQLTETIERKLQEIKQQGGSFALISLDLDNFRHINDTLGHKIGDAVLVAIARRLSDSLTPQDMLVRVAGDQFVVMMPSASANEIIQHARQLLSTAAAPLQIEHYVLLLTASIGVVWSPQNGAESRLLLQNAEIAMYRSKYRGRNQVTCFDDNMRTELERQTGLTQALRLALESKRDLRLVFQPQFSLVDRHLTGAEVLLRWRQPQFGDISPAEFVPLAEQAGLSGLLDRFVMEQAAIQQAAWVRAGFNLKLSINLSVLSLRVTGLAKEILALLGKYDIPAQLMEVEVTESVDLEGSSEAMAEILQLRAAGVSIALDDFGTGHSSLSYLQHLPLDIVKIDQSFIRSIQPTECPGNAILRAIIALAKALHLEIIAEGVETEEQHRWLAAEGCDIAQGYLHGKPVERLEFEQRYLRQSA</sequence>
<feature type="domain" description="EAL" evidence="7">
    <location>
        <begin position="370"/>
        <end position="625"/>
    </location>
</feature>
<dbReference type="EMBL" id="FNVE01000007">
    <property type="protein sequence ID" value="SEG44722.1"/>
    <property type="molecule type" value="Genomic_DNA"/>
</dbReference>
<keyword evidence="4 6" id="KW-1133">Transmembrane helix</keyword>
<name>A0AAQ1JQL0_9GAMM</name>
<dbReference type="InterPro" id="IPR035919">
    <property type="entry name" value="EAL_sf"/>
</dbReference>
<keyword evidence="3 6" id="KW-0812">Transmembrane</keyword>
<dbReference type="InterPro" id="IPR000160">
    <property type="entry name" value="GGDEF_dom"/>
</dbReference>
<dbReference type="AlphaFoldDB" id="A0AAQ1JQL0"/>
<feature type="transmembrane region" description="Helical" evidence="6">
    <location>
        <begin position="131"/>
        <end position="151"/>
    </location>
</feature>
<dbReference type="SMART" id="SM00267">
    <property type="entry name" value="GGDEF"/>
    <property type="match status" value="1"/>
</dbReference>
<evidence type="ECO:0000313" key="9">
    <source>
        <dbReference type="EMBL" id="SEG44722.1"/>
    </source>
</evidence>
<evidence type="ECO:0000256" key="4">
    <source>
        <dbReference type="ARBA" id="ARBA00022989"/>
    </source>
</evidence>
<dbReference type="Pfam" id="PF00990">
    <property type="entry name" value="GGDEF"/>
    <property type="match status" value="1"/>
</dbReference>
<dbReference type="CDD" id="cd01948">
    <property type="entry name" value="EAL"/>
    <property type="match status" value="1"/>
</dbReference>
<feature type="transmembrane region" description="Helical" evidence="6">
    <location>
        <begin position="38"/>
        <end position="56"/>
    </location>
</feature>
<dbReference type="SUPFAM" id="SSF55073">
    <property type="entry name" value="Nucleotide cyclase"/>
    <property type="match status" value="1"/>
</dbReference>
<feature type="transmembrane region" description="Helical" evidence="6">
    <location>
        <begin position="68"/>
        <end position="89"/>
    </location>
</feature>
<comment type="subcellular location">
    <subcellularLocation>
        <location evidence="1">Cell membrane</location>
        <topology evidence="1">Multi-pass membrane protein</topology>
    </subcellularLocation>
</comment>
<evidence type="ECO:0000256" key="2">
    <source>
        <dbReference type="ARBA" id="ARBA00022475"/>
    </source>
</evidence>
<evidence type="ECO:0000256" key="5">
    <source>
        <dbReference type="ARBA" id="ARBA00023136"/>
    </source>
</evidence>
<dbReference type="PANTHER" id="PTHR44757:SF2">
    <property type="entry name" value="BIOFILM ARCHITECTURE MAINTENANCE PROTEIN MBAA"/>
    <property type="match status" value="1"/>
</dbReference>
<comment type="caution">
    <text evidence="9">The sequence shown here is derived from an EMBL/GenBank/DDBJ whole genome shotgun (WGS) entry which is preliminary data.</text>
</comment>
<dbReference type="RefSeq" id="WP_088276026.1">
    <property type="nucleotide sequence ID" value="NZ_FNVE01000007.1"/>
</dbReference>
<dbReference type="GO" id="GO:0005886">
    <property type="term" value="C:plasma membrane"/>
    <property type="evidence" value="ECO:0007669"/>
    <property type="project" value="UniProtKB-SubCell"/>
</dbReference>
<keyword evidence="2" id="KW-1003">Cell membrane</keyword>
<dbReference type="CDD" id="cd01949">
    <property type="entry name" value="GGDEF"/>
    <property type="match status" value="1"/>
</dbReference>
<dbReference type="Pfam" id="PF07694">
    <property type="entry name" value="5TM-5TMR_LYT"/>
    <property type="match status" value="1"/>
</dbReference>
<dbReference type="NCBIfam" id="TIGR00254">
    <property type="entry name" value="GGDEF"/>
    <property type="match status" value="1"/>
</dbReference>
<feature type="transmembrane region" description="Helical" evidence="6">
    <location>
        <begin position="6"/>
        <end position="26"/>
    </location>
</feature>
<keyword evidence="5 6" id="KW-0472">Membrane</keyword>
<evidence type="ECO:0000256" key="6">
    <source>
        <dbReference type="SAM" id="Phobius"/>
    </source>
</evidence>